<keyword evidence="2" id="KW-1185">Reference proteome</keyword>
<proteinExistence type="predicted"/>
<evidence type="ECO:0000313" key="1">
    <source>
        <dbReference type="EMBL" id="RDK07173.1"/>
    </source>
</evidence>
<reference evidence="2" key="1">
    <citation type="submission" date="2018-06" db="EMBL/GenBank/DDBJ databases">
        <authorList>
            <person name="Feng T."/>
            <person name="Jeon C.O."/>
        </authorList>
    </citation>
    <scope>NUCLEOTIDE SEQUENCE [LARGE SCALE GENOMIC DNA]</scope>
    <source>
        <strain evidence="2">S23</strain>
    </source>
</reference>
<evidence type="ECO:0000313" key="2">
    <source>
        <dbReference type="Proteomes" id="UP000255165"/>
    </source>
</evidence>
<name>A0A370NNR8_9BURK</name>
<protein>
    <submittedName>
        <fullName evidence="1">Uncharacterized protein</fullName>
    </submittedName>
</protein>
<organism evidence="1 2">
    <name type="scientific">Cupriavidus lacunae</name>
    <dbReference type="NCBI Taxonomy" id="2666307"/>
    <lineage>
        <taxon>Bacteria</taxon>
        <taxon>Pseudomonadati</taxon>
        <taxon>Pseudomonadota</taxon>
        <taxon>Betaproteobacteria</taxon>
        <taxon>Burkholderiales</taxon>
        <taxon>Burkholderiaceae</taxon>
        <taxon>Cupriavidus</taxon>
    </lineage>
</organism>
<sequence>MVPRARLAVGPAALRAPRIATTGGDTPERRGLLPMPLTLAGGSMHDPAPHTPTNSLLLIPRRLRSRQTRPPSKTFDVIIHMYKLLFINMN</sequence>
<comment type="caution">
    <text evidence="1">The sequence shown here is derived from an EMBL/GenBank/DDBJ whole genome shotgun (WGS) entry which is preliminary data.</text>
</comment>
<dbReference type="AlphaFoldDB" id="A0A370NNR8"/>
<dbReference type="Proteomes" id="UP000255165">
    <property type="component" value="Unassembled WGS sequence"/>
</dbReference>
<dbReference type="EMBL" id="QKWJ01000047">
    <property type="protein sequence ID" value="RDK07173.1"/>
    <property type="molecule type" value="Genomic_DNA"/>
</dbReference>
<gene>
    <name evidence="1" type="ORF">DN412_27770</name>
</gene>
<accession>A0A370NNR8</accession>